<organism evidence="2 3">
    <name type="scientific">Cymbomonas tetramitiformis</name>
    <dbReference type="NCBI Taxonomy" id="36881"/>
    <lineage>
        <taxon>Eukaryota</taxon>
        <taxon>Viridiplantae</taxon>
        <taxon>Chlorophyta</taxon>
        <taxon>Pyramimonadophyceae</taxon>
        <taxon>Pyramimonadales</taxon>
        <taxon>Pyramimonadaceae</taxon>
        <taxon>Cymbomonas</taxon>
    </lineage>
</organism>
<gene>
    <name evidence="2" type="ORF">CYMTET_28201</name>
</gene>
<evidence type="ECO:0000313" key="3">
    <source>
        <dbReference type="Proteomes" id="UP001190700"/>
    </source>
</evidence>
<comment type="caution">
    <text evidence="2">The sequence shown here is derived from an EMBL/GenBank/DDBJ whole genome shotgun (WGS) entry which is preliminary data.</text>
</comment>
<feature type="region of interest" description="Disordered" evidence="1">
    <location>
        <begin position="56"/>
        <end position="79"/>
    </location>
</feature>
<name>A0AAE0FNA7_9CHLO</name>
<protein>
    <submittedName>
        <fullName evidence="2">Uncharacterized protein</fullName>
    </submittedName>
</protein>
<evidence type="ECO:0000313" key="2">
    <source>
        <dbReference type="EMBL" id="KAK3262972.1"/>
    </source>
</evidence>
<dbReference type="AlphaFoldDB" id="A0AAE0FNA7"/>
<evidence type="ECO:0000256" key="1">
    <source>
        <dbReference type="SAM" id="MobiDB-lite"/>
    </source>
</evidence>
<dbReference type="Proteomes" id="UP001190700">
    <property type="component" value="Unassembled WGS sequence"/>
</dbReference>
<proteinExistence type="predicted"/>
<keyword evidence="3" id="KW-1185">Reference proteome</keyword>
<reference evidence="2 3" key="1">
    <citation type="journal article" date="2015" name="Genome Biol. Evol.">
        <title>Comparative Genomics of a Bacterivorous Green Alga Reveals Evolutionary Causalities and Consequences of Phago-Mixotrophic Mode of Nutrition.</title>
        <authorList>
            <person name="Burns J.A."/>
            <person name="Paasch A."/>
            <person name="Narechania A."/>
            <person name="Kim E."/>
        </authorList>
    </citation>
    <scope>NUCLEOTIDE SEQUENCE [LARGE SCALE GENOMIC DNA]</scope>
    <source>
        <strain evidence="2 3">PLY_AMNH</strain>
    </source>
</reference>
<sequence length="99" mass="10320">HGDSEVLPALGGPPVELQCPLYATSQAKSSDCYGLQLALGPSCGLLRGAALHLERPSLGSDMSGSPDDPQHSGGRLNLGLSPDGPWWKARALDKCSLRL</sequence>
<dbReference type="EMBL" id="LGRX02015837">
    <property type="protein sequence ID" value="KAK3262972.1"/>
    <property type="molecule type" value="Genomic_DNA"/>
</dbReference>
<feature type="non-terminal residue" evidence="2">
    <location>
        <position position="1"/>
    </location>
</feature>
<accession>A0AAE0FNA7</accession>